<proteinExistence type="predicted"/>
<protein>
    <submittedName>
        <fullName evidence="1">Uncharacterized protein</fullName>
    </submittedName>
</protein>
<evidence type="ECO:0000313" key="1">
    <source>
        <dbReference type="EMBL" id="MES1921625.1"/>
    </source>
</evidence>
<sequence>IVRDIKNNKNFIVQPYENPNVAVSREFIKCSNSTITVLDENIHGMIFDDCEKIKIDCEKDYRVLTVEDCNDCEFTGGDRCLIGQFENGKNLKIRINGKHNSVFFTKNATNVTLIVEGTDIVYNLNENEPYRENENHSKKLVHHMVVFNSLKQTFQTFIFRVEVQSETR</sequence>
<reference evidence="1 2" key="1">
    <citation type="journal article" date="2024" name="BMC Biol.">
        <title>Comparative genomics of Ascetosporea gives new insight into the evolutionary basis for animal parasitism in Rhizaria.</title>
        <authorList>
            <person name="Hiltunen Thoren M."/>
            <person name="Onut-Brannstrom I."/>
            <person name="Alfjorden A."/>
            <person name="Peckova H."/>
            <person name="Swords F."/>
            <person name="Hooper C."/>
            <person name="Holzer A.S."/>
            <person name="Bass D."/>
            <person name="Burki F."/>
        </authorList>
    </citation>
    <scope>NUCLEOTIDE SEQUENCE [LARGE SCALE GENOMIC DNA]</scope>
    <source>
        <strain evidence="1">20-A016</strain>
    </source>
</reference>
<feature type="non-terminal residue" evidence="1">
    <location>
        <position position="1"/>
    </location>
</feature>
<comment type="caution">
    <text evidence="1">The sequence shown here is derived from an EMBL/GenBank/DDBJ whole genome shotgun (WGS) entry which is preliminary data.</text>
</comment>
<organism evidence="1 2">
    <name type="scientific">Bonamia ostreae</name>
    <dbReference type="NCBI Taxonomy" id="126728"/>
    <lineage>
        <taxon>Eukaryota</taxon>
        <taxon>Sar</taxon>
        <taxon>Rhizaria</taxon>
        <taxon>Endomyxa</taxon>
        <taxon>Ascetosporea</taxon>
        <taxon>Haplosporida</taxon>
        <taxon>Bonamia</taxon>
    </lineage>
</organism>
<name>A0ABV2APL7_9EUKA</name>
<evidence type="ECO:0000313" key="2">
    <source>
        <dbReference type="Proteomes" id="UP001439008"/>
    </source>
</evidence>
<dbReference type="Proteomes" id="UP001439008">
    <property type="component" value="Unassembled WGS sequence"/>
</dbReference>
<keyword evidence="2" id="KW-1185">Reference proteome</keyword>
<dbReference type="EMBL" id="JBDODL010001564">
    <property type="protein sequence ID" value="MES1921625.1"/>
    <property type="molecule type" value="Genomic_DNA"/>
</dbReference>
<gene>
    <name evidence="1" type="ORF">MHBO_003152</name>
</gene>
<accession>A0ABV2APL7</accession>